<dbReference type="EMBL" id="JALNTZ010000005">
    <property type="protein sequence ID" value="KAJ3651945.1"/>
    <property type="molecule type" value="Genomic_DNA"/>
</dbReference>
<reference evidence="5" key="1">
    <citation type="journal article" date="2023" name="G3 (Bethesda)">
        <title>Whole genome assemblies of Zophobas morio and Tenebrio molitor.</title>
        <authorList>
            <person name="Kaur S."/>
            <person name="Stinson S.A."/>
            <person name="diCenzo G.C."/>
        </authorList>
    </citation>
    <scope>NUCLEOTIDE SEQUENCE</scope>
    <source>
        <strain evidence="5">QUZm001</strain>
    </source>
</reference>
<sequence>MAAEQHVENEENPEKNLKHKREPSVLDNFTKLTNGQEKVRVKAGVNLLRHLWENENGEKVDNELNYALGRLIRGLGSSKVQAKTGFFAALVGLFNLKSITIHEILEYVSKELHKGGSNSKSENADVSSGQILIVGAILRSNLYESCSDEDKTKVLQLLLTAGKERNYLNLASFTFLVDLFKKIDSKEFEKVVFPLVKDELSIPWSLQNLDILYLLSEIERSFPESLHSKFLRNNLGTSEVLCRESLQHVCNTLTTIPRLLALKHPVFDIFTKKLLESSLIEEFFIELDQTLVRPNRNKFFVFTKLLTDILGNLNDPTIIPNILTKNYIQQTLSMYKNSVGRFKDKEFKDITQKLFETLLTSLKKDGVKSKTKIKVLKKLLFFPGIFIFEKITRSRLIQNITASLSSEGVKKLGVVYRDVILANHDKVINENISEKWWNTDRVYAAHLLVKLVNHPSTNEENEWKIEQLMFLGKLGLLKDQAIGLELAESLKDTFYSALDLKLGKLDDLRFILSTILHEFDNLIPDLRNPLDEENQETWRRTVELVTKLDGHTKKKKAVFHTLFLNLGLQIFNDTKLATDSLTELFTCYERTKKKNEESDDPLWIEVVVDLFLNLLSHNSHLLRSVINCVFPHLCKYMNGSAIHQILSVLDPKNEDNPLSKPQQESDEDSTDVEEEEEEDDSSSDEDINDEEEDHTVNDKLRIALHQVLGADAQSDAESVDLNDLDDEEGDKLNEALGQAFKQFKPNLGRNKKQKKDDEALTHFRIRVLDLVEIYLNTNPSMLLTLEIMLPLLQLLEFCIKDDHQKPLEDRVKACLKKLSALKKFSYWEDVTEDVLVELLKSLLQKGTKNAIVIQEMSEKIADCSMFVITCSQIVNAERTKKINCVIKEGLEAFFTRRDCIIPYVLFKNLLQMNWEGILVLVPFLLGCVFASSIRPFRKNQAVELMKIFLHNQRFISSHAEEIVTVEDDFLNFLRDSVDFFREFNANSSQKKTKEKFLANLFDLLYIVKISVLGRTFEGWELLGEGVRNCRSLITFSRDTKLAFNKLCKSLNISNVVEMRKVVVNLNNAEGDDGEEQQVSKKQEKRKKKTKNKDKLKLKKQSKELRLQGLSEGFSCKRKFTVEETDIEEDESKKVKFS</sequence>
<evidence type="ECO:0008006" key="7">
    <source>
        <dbReference type="Google" id="ProtNLM"/>
    </source>
</evidence>
<dbReference type="SUPFAM" id="SSF48371">
    <property type="entry name" value="ARM repeat"/>
    <property type="match status" value="1"/>
</dbReference>
<feature type="compositionally biased region" description="Basic and acidic residues" evidence="4">
    <location>
        <begin position="1"/>
        <end position="16"/>
    </location>
</feature>
<feature type="compositionally biased region" description="Basic residues" evidence="4">
    <location>
        <begin position="1082"/>
        <end position="1099"/>
    </location>
</feature>
<dbReference type="PANTHER" id="PTHR13213">
    <property type="entry name" value="MYB-BINDING PROTEIN 1A FAMILY MEMBER"/>
    <property type="match status" value="1"/>
</dbReference>
<evidence type="ECO:0000313" key="6">
    <source>
        <dbReference type="Proteomes" id="UP001168821"/>
    </source>
</evidence>
<feature type="region of interest" description="Disordered" evidence="4">
    <location>
        <begin position="653"/>
        <end position="694"/>
    </location>
</feature>
<comment type="caution">
    <text evidence="5">The sequence shown here is derived from an EMBL/GenBank/DDBJ whole genome shotgun (WGS) entry which is preliminary data.</text>
</comment>
<dbReference type="GO" id="GO:0043565">
    <property type="term" value="F:sequence-specific DNA binding"/>
    <property type="evidence" value="ECO:0007669"/>
    <property type="project" value="TreeGrafter"/>
</dbReference>
<dbReference type="InterPro" id="IPR007015">
    <property type="entry name" value="DNA_pol_V/MYBBP1A"/>
</dbReference>
<evidence type="ECO:0000256" key="1">
    <source>
        <dbReference type="ARBA" id="ARBA00004123"/>
    </source>
</evidence>
<name>A0AA38I981_9CUCU</name>
<dbReference type="AlphaFoldDB" id="A0AA38I981"/>
<feature type="compositionally biased region" description="Acidic residues" evidence="4">
    <location>
        <begin position="664"/>
        <end position="693"/>
    </location>
</feature>
<evidence type="ECO:0000256" key="2">
    <source>
        <dbReference type="ARBA" id="ARBA00006809"/>
    </source>
</evidence>
<organism evidence="5 6">
    <name type="scientific">Zophobas morio</name>
    <dbReference type="NCBI Taxonomy" id="2755281"/>
    <lineage>
        <taxon>Eukaryota</taxon>
        <taxon>Metazoa</taxon>
        <taxon>Ecdysozoa</taxon>
        <taxon>Arthropoda</taxon>
        <taxon>Hexapoda</taxon>
        <taxon>Insecta</taxon>
        <taxon>Pterygota</taxon>
        <taxon>Neoptera</taxon>
        <taxon>Endopterygota</taxon>
        <taxon>Coleoptera</taxon>
        <taxon>Polyphaga</taxon>
        <taxon>Cucujiformia</taxon>
        <taxon>Tenebrionidae</taxon>
        <taxon>Zophobas</taxon>
    </lineage>
</organism>
<evidence type="ECO:0000256" key="3">
    <source>
        <dbReference type="ARBA" id="ARBA00023242"/>
    </source>
</evidence>
<keyword evidence="6" id="KW-1185">Reference proteome</keyword>
<dbReference type="PANTHER" id="PTHR13213:SF2">
    <property type="entry name" value="MYB-BINDING PROTEIN 1A"/>
    <property type="match status" value="1"/>
</dbReference>
<dbReference type="GO" id="GO:0005730">
    <property type="term" value="C:nucleolus"/>
    <property type="evidence" value="ECO:0007669"/>
    <property type="project" value="InterPro"/>
</dbReference>
<keyword evidence="3" id="KW-0539">Nucleus</keyword>
<protein>
    <recommendedName>
        <fullName evidence="7">DNA polymerase V</fullName>
    </recommendedName>
</protein>
<comment type="subcellular location">
    <subcellularLocation>
        <location evidence="1">Nucleus</location>
    </subcellularLocation>
</comment>
<evidence type="ECO:0000313" key="5">
    <source>
        <dbReference type="EMBL" id="KAJ3651945.1"/>
    </source>
</evidence>
<dbReference type="Pfam" id="PF04931">
    <property type="entry name" value="DNA_pol_phi"/>
    <property type="match status" value="1"/>
</dbReference>
<feature type="region of interest" description="Disordered" evidence="4">
    <location>
        <begin position="1"/>
        <end position="22"/>
    </location>
</feature>
<dbReference type="GO" id="GO:0003714">
    <property type="term" value="F:transcription corepressor activity"/>
    <property type="evidence" value="ECO:0007669"/>
    <property type="project" value="TreeGrafter"/>
</dbReference>
<dbReference type="Proteomes" id="UP001168821">
    <property type="component" value="Unassembled WGS sequence"/>
</dbReference>
<evidence type="ECO:0000256" key="4">
    <source>
        <dbReference type="SAM" id="MobiDB-lite"/>
    </source>
</evidence>
<dbReference type="InterPro" id="IPR016024">
    <property type="entry name" value="ARM-type_fold"/>
</dbReference>
<dbReference type="GO" id="GO:0003723">
    <property type="term" value="F:RNA binding"/>
    <property type="evidence" value="ECO:0007669"/>
    <property type="project" value="TreeGrafter"/>
</dbReference>
<accession>A0AA38I981</accession>
<gene>
    <name evidence="5" type="ORF">Zmor_017949</name>
</gene>
<proteinExistence type="inferred from homology"/>
<comment type="similarity">
    <text evidence="2">Belongs to the MYBBP1A family.</text>
</comment>
<feature type="region of interest" description="Disordered" evidence="4">
    <location>
        <begin position="1071"/>
        <end position="1101"/>
    </location>
</feature>